<keyword evidence="3 6" id="KW-0812">Transmembrane</keyword>
<dbReference type="InterPro" id="IPR050638">
    <property type="entry name" value="AA-Vitamin_Transporters"/>
</dbReference>
<evidence type="ECO:0000256" key="4">
    <source>
        <dbReference type="ARBA" id="ARBA00022989"/>
    </source>
</evidence>
<organism evidence="8 9">
    <name type="scientific">Rhodocytophaga rosea</name>
    <dbReference type="NCBI Taxonomy" id="2704465"/>
    <lineage>
        <taxon>Bacteria</taxon>
        <taxon>Pseudomonadati</taxon>
        <taxon>Bacteroidota</taxon>
        <taxon>Cytophagia</taxon>
        <taxon>Cytophagales</taxon>
        <taxon>Rhodocytophagaceae</taxon>
        <taxon>Rhodocytophaga</taxon>
    </lineage>
</organism>
<evidence type="ECO:0000256" key="5">
    <source>
        <dbReference type="ARBA" id="ARBA00023136"/>
    </source>
</evidence>
<dbReference type="KEGG" id="rhoz:GXP67_02610"/>
<name>A0A6C0GCR0_9BACT</name>
<dbReference type="GO" id="GO:0016020">
    <property type="term" value="C:membrane"/>
    <property type="evidence" value="ECO:0007669"/>
    <property type="project" value="UniProtKB-SubCell"/>
</dbReference>
<dbReference type="RefSeq" id="WP_162441716.1">
    <property type="nucleotide sequence ID" value="NZ_CP048222.1"/>
</dbReference>
<feature type="transmembrane region" description="Helical" evidence="6">
    <location>
        <begin position="278"/>
        <end position="297"/>
    </location>
</feature>
<dbReference type="EMBL" id="CP048222">
    <property type="protein sequence ID" value="QHT65634.1"/>
    <property type="molecule type" value="Genomic_DNA"/>
</dbReference>
<feature type="transmembrane region" description="Helical" evidence="6">
    <location>
        <begin position="187"/>
        <end position="206"/>
    </location>
</feature>
<evidence type="ECO:0000256" key="2">
    <source>
        <dbReference type="ARBA" id="ARBA00007362"/>
    </source>
</evidence>
<feature type="transmembrane region" description="Helical" evidence="6">
    <location>
        <begin position="12"/>
        <end position="32"/>
    </location>
</feature>
<feature type="domain" description="EamA" evidence="7">
    <location>
        <begin position="17"/>
        <end position="146"/>
    </location>
</feature>
<feature type="domain" description="EamA" evidence="7">
    <location>
        <begin position="160"/>
        <end position="298"/>
    </location>
</feature>
<feature type="transmembrane region" description="Helical" evidence="6">
    <location>
        <begin position="71"/>
        <end position="91"/>
    </location>
</feature>
<dbReference type="Pfam" id="PF00892">
    <property type="entry name" value="EamA"/>
    <property type="match status" value="2"/>
</dbReference>
<evidence type="ECO:0000256" key="6">
    <source>
        <dbReference type="SAM" id="Phobius"/>
    </source>
</evidence>
<keyword evidence="4 6" id="KW-1133">Transmembrane helix</keyword>
<feature type="transmembrane region" description="Helical" evidence="6">
    <location>
        <begin position="97"/>
        <end position="120"/>
    </location>
</feature>
<comment type="similarity">
    <text evidence="2">Belongs to the EamA transporter family.</text>
</comment>
<dbReference type="SUPFAM" id="SSF103481">
    <property type="entry name" value="Multidrug resistance efflux transporter EmrE"/>
    <property type="match status" value="2"/>
</dbReference>
<protein>
    <submittedName>
        <fullName evidence="8">EamA family transporter</fullName>
    </submittedName>
</protein>
<comment type="subcellular location">
    <subcellularLocation>
        <location evidence="1">Membrane</location>
        <topology evidence="1">Multi-pass membrane protein</topology>
    </subcellularLocation>
</comment>
<keyword evidence="5 6" id="KW-0472">Membrane</keyword>
<proteinExistence type="inferred from homology"/>
<feature type="transmembrane region" description="Helical" evidence="6">
    <location>
        <begin position="156"/>
        <end position="175"/>
    </location>
</feature>
<feature type="transmembrane region" description="Helical" evidence="6">
    <location>
        <begin position="38"/>
        <end position="59"/>
    </location>
</feature>
<evidence type="ECO:0000259" key="7">
    <source>
        <dbReference type="Pfam" id="PF00892"/>
    </source>
</evidence>
<dbReference type="PANTHER" id="PTHR32322">
    <property type="entry name" value="INNER MEMBRANE TRANSPORTER"/>
    <property type="match status" value="1"/>
</dbReference>
<dbReference type="Proteomes" id="UP000480178">
    <property type="component" value="Chromosome"/>
</dbReference>
<dbReference type="PANTHER" id="PTHR32322:SF2">
    <property type="entry name" value="EAMA DOMAIN-CONTAINING PROTEIN"/>
    <property type="match status" value="1"/>
</dbReference>
<dbReference type="InterPro" id="IPR037185">
    <property type="entry name" value="EmrE-like"/>
</dbReference>
<evidence type="ECO:0000256" key="3">
    <source>
        <dbReference type="ARBA" id="ARBA00022692"/>
    </source>
</evidence>
<sequence>MQTITATKHSLLKLVAAFAAVYIIWGSTYLGVRFASETIPPLLMASVRFLVSGSILYIVARAKGASAPQPIHWRSSAITGFFLLLLGNGLMAWSLKFVASSMAAILVATEPFWLVLVAWLLFGKGKPAIKEVLGLVIGFAGIMILISAGNHSGSTVTNPIGVIMVMVSAIAWAIGSMYATKAVNTDSSILTVAMQMLAGGVMLVIAGTLVGEWKLLHFDAVTAKSLIALAYLTFFGSLVAFTAYSWLLGKVSPSLASTYAFVNPVVAIFLGWSWGGEAISGAMLLASGIIITSVILITQAKHK</sequence>
<evidence type="ECO:0000256" key="1">
    <source>
        <dbReference type="ARBA" id="ARBA00004141"/>
    </source>
</evidence>
<evidence type="ECO:0000313" key="8">
    <source>
        <dbReference type="EMBL" id="QHT65634.1"/>
    </source>
</evidence>
<dbReference type="InterPro" id="IPR000620">
    <property type="entry name" value="EamA_dom"/>
</dbReference>
<feature type="transmembrane region" description="Helical" evidence="6">
    <location>
        <begin position="226"/>
        <end position="247"/>
    </location>
</feature>
<reference evidence="8 9" key="1">
    <citation type="submission" date="2020-01" db="EMBL/GenBank/DDBJ databases">
        <authorList>
            <person name="Kim M.K."/>
        </authorList>
    </citation>
    <scope>NUCLEOTIDE SEQUENCE [LARGE SCALE GENOMIC DNA]</scope>
    <source>
        <strain evidence="8 9">172606-1</strain>
    </source>
</reference>
<feature type="transmembrane region" description="Helical" evidence="6">
    <location>
        <begin position="132"/>
        <end position="150"/>
    </location>
</feature>
<gene>
    <name evidence="8" type="ORF">GXP67_02610</name>
</gene>
<keyword evidence="9" id="KW-1185">Reference proteome</keyword>
<evidence type="ECO:0000313" key="9">
    <source>
        <dbReference type="Proteomes" id="UP000480178"/>
    </source>
</evidence>
<feature type="transmembrane region" description="Helical" evidence="6">
    <location>
        <begin position="254"/>
        <end position="272"/>
    </location>
</feature>
<dbReference type="AlphaFoldDB" id="A0A6C0GCR0"/>
<accession>A0A6C0GCR0</accession>